<comment type="caution">
    <text evidence="1">The sequence shown here is derived from an EMBL/GenBank/DDBJ whole genome shotgun (WGS) entry which is preliminary data.</text>
</comment>
<name>A0A7W8ETK9_STRST</name>
<keyword evidence="2" id="KW-1185">Reference proteome</keyword>
<dbReference type="Proteomes" id="UP000549009">
    <property type="component" value="Unassembled WGS sequence"/>
</dbReference>
<dbReference type="RefSeq" id="WP_170316422.1">
    <property type="nucleotide sequence ID" value="NZ_BMSQ01000004.1"/>
</dbReference>
<proteinExistence type="predicted"/>
<dbReference type="EMBL" id="JACHJD010000003">
    <property type="protein sequence ID" value="MBB5103273.1"/>
    <property type="molecule type" value="Genomic_DNA"/>
</dbReference>
<sequence length="55" mass="5798">MPDPQHAVDAAKVTAQAINDYGPDSPEALGAMESALDAVRQARAAGYTDEEIRRG</sequence>
<accession>A0A7W8ETK9</accession>
<reference evidence="1 2" key="1">
    <citation type="submission" date="2020-08" db="EMBL/GenBank/DDBJ databases">
        <title>Genomic Encyclopedia of Type Strains, Phase III (KMG-III): the genomes of soil and plant-associated and newly described type strains.</title>
        <authorList>
            <person name="Whitman W."/>
        </authorList>
    </citation>
    <scope>NUCLEOTIDE SEQUENCE [LARGE SCALE GENOMIC DNA]</scope>
    <source>
        <strain evidence="1 2">CECT 3146</strain>
    </source>
</reference>
<evidence type="ECO:0000313" key="1">
    <source>
        <dbReference type="EMBL" id="MBB5103273.1"/>
    </source>
</evidence>
<gene>
    <name evidence="1" type="ORF">FHS40_002326</name>
</gene>
<protein>
    <submittedName>
        <fullName evidence="1">Uncharacterized protein</fullName>
    </submittedName>
</protein>
<evidence type="ECO:0000313" key="2">
    <source>
        <dbReference type="Proteomes" id="UP000549009"/>
    </source>
</evidence>
<organism evidence="1 2">
    <name type="scientific">Streptomyces spectabilis</name>
    <dbReference type="NCBI Taxonomy" id="68270"/>
    <lineage>
        <taxon>Bacteria</taxon>
        <taxon>Bacillati</taxon>
        <taxon>Actinomycetota</taxon>
        <taxon>Actinomycetes</taxon>
        <taxon>Kitasatosporales</taxon>
        <taxon>Streptomycetaceae</taxon>
        <taxon>Streptomyces</taxon>
    </lineage>
</organism>
<dbReference type="AlphaFoldDB" id="A0A7W8ETK9"/>